<dbReference type="InterPro" id="IPR011989">
    <property type="entry name" value="ARM-like"/>
</dbReference>
<evidence type="ECO:0000259" key="2">
    <source>
        <dbReference type="SMART" id="SM01310"/>
    </source>
</evidence>
<feature type="compositionally biased region" description="Polar residues" evidence="1">
    <location>
        <begin position="229"/>
        <end position="239"/>
    </location>
</feature>
<dbReference type="InterPro" id="IPR016024">
    <property type="entry name" value="ARM-type_fold"/>
</dbReference>
<dbReference type="GO" id="GO:0051897">
    <property type="term" value="P:positive regulation of phosphatidylinositol 3-kinase/protein kinase B signal transduction"/>
    <property type="evidence" value="ECO:0007669"/>
    <property type="project" value="TreeGrafter"/>
</dbReference>
<feature type="domain" description="Rapamycin-insensitive companion of mTOR" evidence="2">
    <location>
        <begin position="136"/>
        <end position="207"/>
    </location>
</feature>
<evidence type="ECO:0000313" key="3">
    <source>
        <dbReference type="EMBL" id="RCN36743.1"/>
    </source>
</evidence>
<dbReference type="PANTHER" id="PTHR13298">
    <property type="entry name" value="CYTOSOLIC REGULATOR PIANISSIMO"/>
    <property type="match status" value="1"/>
</dbReference>
<dbReference type="GO" id="GO:0043539">
    <property type="term" value="F:protein serine/threonine kinase activator activity"/>
    <property type="evidence" value="ECO:0007669"/>
    <property type="project" value="TreeGrafter"/>
</dbReference>
<evidence type="ECO:0000313" key="4">
    <source>
        <dbReference type="Proteomes" id="UP000252519"/>
    </source>
</evidence>
<dbReference type="STRING" id="29170.A0A368FX26"/>
<dbReference type="SMART" id="SM01310">
    <property type="entry name" value="RICTOR_V"/>
    <property type="match status" value="1"/>
</dbReference>
<sequence>MWLPYYENAARWLRTAQLDNFGEAGTLLKVHMYADENWCMLDDAGTREAVKFWLESFGVRYVETIEDDMRDALLSVRRTLTGTFSRASGERSENANLRVPPHLFYALCCHEFGRSLLSEMNVIDTLASNLSDEEDPMKVKAALMALGHIGSHRKGFDLLPAGIVPQMVRLAEESPILTVRGYGFWALNLLSVSLSGAGALAQFGWESNHHREALERMRKKSSVVADVQQGPSPFSSNPQIIVRAPRSRSGSENRAPSRQRSNSAGVLKFAELRTTPTSSVRLRRTKSSTAVYVPSDPRRIPRRESDDQQPRFERAVTGDSVFTSGLGSLSEDSTEAGRRPAATLDSLVSEWESRSRASTIAYCLNQGLIGNKNNLIIQGTVADMVRDPHHANAVREKWKLAPLKSKRTLEVNRNLADPAIYIYMTKDEEMSLSRFRHEMLDDPWLKDELLRREMEPTNAVETIQILHFIALPSDIDIICSNIFPLRSGGTAIDLVLSAFAAELADELEDRGARSGHSRSQRTDARITHSAYRCFYCSSKEKGDFALPQQDVSGLRQEVLNQVDMLEIQQSTPEKKLLLLRSAYPWLFEWPCLYSDVLELLDEYRFKSKSRAFLQEIFYKALRI</sequence>
<dbReference type="Gene3D" id="1.25.10.10">
    <property type="entry name" value="Leucine-rich Repeat Variant"/>
    <property type="match status" value="1"/>
</dbReference>
<dbReference type="GO" id="GO:0038203">
    <property type="term" value="P:TORC2 signaling"/>
    <property type="evidence" value="ECO:0007669"/>
    <property type="project" value="TreeGrafter"/>
</dbReference>
<organism evidence="3 4">
    <name type="scientific">Ancylostoma caninum</name>
    <name type="common">Dog hookworm</name>
    <dbReference type="NCBI Taxonomy" id="29170"/>
    <lineage>
        <taxon>Eukaryota</taxon>
        <taxon>Metazoa</taxon>
        <taxon>Ecdysozoa</taxon>
        <taxon>Nematoda</taxon>
        <taxon>Chromadorea</taxon>
        <taxon>Rhabditida</taxon>
        <taxon>Rhabditina</taxon>
        <taxon>Rhabditomorpha</taxon>
        <taxon>Strongyloidea</taxon>
        <taxon>Ancylostomatidae</taxon>
        <taxon>Ancylostomatinae</taxon>
        <taxon>Ancylostoma</taxon>
    </lineage>
</organism>
<dbReference type="Proteomes" id="UP000252519">
    <property type="component" value="Unassembled WGS sequence"/>
</dbReference>
<dbReference type="PANTHER" id="PTHR13298:SF11">
    <property type="entry name" value="RAPAMYCIN-INSENSITIVE COMPANION OF MTOR"/>
    <property type="match status" value="1"/>
</dbReference>
<protein>
    <recommendedName>
        <fullName evidence="2">Rapamycin-insensitive companion of mTOR domain-containing protein</fullName>
    </recommendedName>
</protein>
<feature type="region of interest" description="Disordered" evidence="1">
    <location>
        <begin position="214"/>
        <end position="270"/>
    </location>
</feature>
<dbReference type="AlphaFoldDB" id="A0A368FX26"/>
<keyword evidence="4" id="KW-1185">Reference proteome</keyword>
<feature type="compositionally biased region" description="Basic and acidic residues" evidence="1">
    <location>
        <begin position="296"/>
        <end position="316"/>
    </location>
</feature>
<dbReference type="SUPFAM" id="SSF48371">
    <property type="entry name" value="ARM repeat"/>
    <property type="match status" value="1"/>
</dbReference>
<feature type="compositionally biased region" description="Polar residues" evidence="1">
    <location>
        <begin position="248"/>
        <end position="264"/>
    </location>
</feature>
<dbReference type="InterPro" id="IPR028268">
    <property type="entry name" value="Pianissimo_fam"/>
</dbReference>
<proteinExistence type="predicted"/>
<comment type="caution">
    <text evidence="3">The sequence shown here is derived from an EMBL/GenBank/DDBJ whole genome shotgun (WGS) entry which is preliminary data.</text>
</comment>
<dbReference type="EMBL" id="JOJR01000530">
    <property type="protein sequence ID" value="RCN36743.1"/>
    <property type="molecule type" value="Genomic_DNA"/>
</dbReference>
<name>A0A368FX26_ANCCA</name>
<dbReference type="OrthoDB" id="5849172at2759"/>
<gene>
    <name evidence="3" type="ORF">ANCCAN_17378</name>
</gene>
<dbReference type="InterPro" id="IPR029452">
    <property type="entry name" value="RICTOR_V"/>
</dbReference>
<dbReference type="GO" id="GO:0031932">
    <property type="term" value="C:TORC2 complex"/>
    <property type="evidence" value="ECO:0007669"/>
    <property type="project" value="InterPro"/>
</dbReference>
<accession>A0A368FX26</accession>
<feature type="region of interest" description="Disordered" evidence="1">
    <location>
        <begin position="294"/>
        <end position="317"/>
    </location>
</feature>
<reference evidence="3 4" key="1">
    <citation type="submission" date="2014-10" db="EMBL/GenBank/DDBJ databases">
        <title>Draft genome of the hookworm Ancylostoma caninum.</title>
        <authorList>
            <person name="Mitreva M."/>
        </authorList>
    </citation>
    <scope>NUCLEOTIDE SEQUENCE [LARGE SCALE GENOMIC DNA]</scope>
    <source>
        <strain evidence="3 4">Baltimore</strain>
    </source>
</reference>
<dbReference type="Pfam" id="PF14668">
    <property type="entry name" value="RICTOR_V"/>
    <property type="match status" value="1"/>
</dbReference>
<evidence type="ECO:0000256" key="1">
    <source>
        <dbReference type="SAM" id="MobiDB-lite"/>
    </source>
</evidence>